<sequence>MLNLKKNKTYNGLKNYHKIVISNRTYFGKTSDVKELINIVLVNKKKVFFISVGSRVIPKLIKLKSPDDIKIDNYSLQVFNNTQLNKNTINSNDLDINYDLEATNIYNRNFIDKVNERIYNGKEYFVNTTTSVIYMSELVDSTSKN</sequence>
<dbReference type="Proteomes" id="UP000070260">
    <property type="component" value="Plasmid pJFP838A"/>
</dbReference>
<protein>
    <submittedName>
        <fullName evidence="1">Uncharacterized protein</fullName>
    </submittedName>
</protein>
<evidence type="ECO:0000313" key="2">
    <source>
        <dbReference type="Proteomes" id="UP000070260"/>
    </source>
</evidence>
<dbReference type="PATRIC" id="fig|1502.177.peg.3491"/>
<keyword evidence="1" id="KW-0614">Plasmid</keyword>
<name>A0A140GRP0_CLOPF</name>
<evidence type="ECO:0000313" key="1">
    <source>
        <dbReference type="EMBL" id="AMN31199.1"/>
    </source>
</evidence>
<organism evidence="1 2">
    <name type="scientific">Clostridium perfringens</name>
    <dbReference type="NCBI Taxonomy" id="1502"/>
    <lineage>
        <taxon>Bacteria</taxon>
        <taxon>Bacillati</taxon>
        <taxon>Bacillota</taxon>
        <taxon>Clostridia</taxon>
        <taxon>Eubacteriales</taxon>
        <taxon>Clostridiaceae</taxon>
        <taxon>Clostridium</taxon>
    </lineage>
</organism>
<accession>A0A140GRP0</accession>
<proteinExistence type="predicted"/>
<dbReference type="AlphaFoldDB" id="A0A140GRP0"/>
<gene>
    <name evidence="1" type="ORF">JFP838_pA0283</name>
</gene>
<dbReference type="EMBL" id="CP013615">
    <property type="protein sequence ID" value="AMN31199.1"/>
    <property type="molecule type" value="Genomic_DNA"/>
</dbReference>
<reference evidence="1 2" key="1">
    <citation type="journal article" date="2016" name="PLoS ONE">
        <title>Plasmid Characterization and Chromosome Analysis of Two netF+ Clostridium perfringens Isolates Associated with Foal and Canine Necrotizing Enteritis.</title>
        <authorList>
            <person name="Mehdizadeh Gohari I."/>
            <person name="Kropinski A.M."/>
            <person name="Weese S.J."/>
            <person name="Parreira V.R."/>
            <person name="Whitehead A.E."/>
            <person name="Boerlin P."/>
            <person name="Prescott J.F."/>
        </authorList>
    </citation>
    <scope>NUCLEOTIDE SEQUENCE [LARGE SCALE GENOMIC DNA]</scope>
    <source>
        <strain evidence="1 2">JP838</strain>
        <plasmid evidence="2">Plasmid pJFP838A</plasmid>
    </source>
</reference>
<geneLocation type="plasmid" evidence="1 2">
    <name>pJFP838A</name>
</geneLocation>
<dbReference type="RefSeq" id="WP_061429790.1">
    <property type="nucleotide sequence ID" value="NZ_CP013615.1"/>
</dbReference>